<evidence type="ECO:0008006" key="9">
    <source>
        <dbReference type="Google" id="ProtNLM"/>
    </source>
</evidence>
<feature type="transmembrane region" description="Helical" evidence="6">
    <location>
        <begin position="201"/>
        <end position="221"/>
    </location>
</feature>
<name>A0A6A4YW45_9STRA</name>
<sequence length="277" mass="29029">MIVSCAVALAAMTALAHADDIDSGACGAINANDAYDQAMHIAAIFIIFAMSILGSMLPVVSNYVSCLRNSRKALSLLNSFGFGVVVATAFIHMIPPAIDTLNNKCLNLSYKGLAMVFVVGTVLAMQLLETELVLFMTRSTHSLDAATDEEAAIGAAPELDYNGAMTPTAQPNHGHHGHHHHNHGTATDDLKSNAMRKTINVLIFEVGVAIHSVIIGLNLGVATGTTFNTLLVALSFHQFFEGVAVGTSSVSAFSSVRTSIYTAIGFSLTTPIGIAIG</sequence>
<feature type="chain" id="PRO_5025611054" description="Zinc/iron permease" evidence="7">
    <location>
        <begin position="19"/>
        <end position="277"/>
    </location>
</feature>
<evidence type="ECO:0000256" key="5">
    <source>
        <dbReference type="SAM" id="MobiDB-lite"/>
    </source>
</evidence>
<dbReference type="InterPro" id="IPR003689">
    <property type="entry name" value="ZIP"/>
</dbReference>
<proteinExistence type="predicted"/>
<evidence type="ECO:0000256" key="7">
    <source>
        <dbReference type="SAM" id="SignalP"/>
    </source>
</evidence>
<keyword evidence="2 6" id="KW-0812">Transmembrane</keyword>
<evidence type="ECO:0000256" key="1">
    <source>
        <dbReference type="ARBA" id="ARBA00004141"/>
    </source>
</evidence>
<dbReference type="GO" id="GO:0005886">
    <property type="term" value="C:plasma membrane"/>
    <property type="evidence" value="ECO:0007669"/>
    <property type="project" value="TreeGrafter"/>
</dbReference>
<dbReference type="EMBL" id="VJMH01005118">
    <property type="protein sequence ID" value="KAF0700544.1"/>
    <property type="molecule type" value="Genomic_DNA"/>
</dbReference>
<gene>
    <name evidence="8" type="ORF">As57867_008916</name>
</gene>
<protein>
    <recommendedName>
        <fullName evidence="9">Zinc/iron permease</fullName>
    </recommendedName>
</protein>
<evidence type="ECO:0000313" key="8">
    <source>
        <dbReference type="EMBL" id="KAF0700544.1"/>
    </source>
</evidence>
<feature type="signal peptide" evidence="7">
    <location>
        <begin position="1"/>
        <end position="18"/>
    </location>
</feature>
<dbReference type="PANTHER" id="PTHR11040:SF44">
    <property type="entry name" value="PROTEIN ZNTC-RELATED"/>
    <property type="match status" value="1"/>
</dbReference>
<dbReference type="PANTHER" id="PTHR11040">
    <property type="entry name" value="ZINC/IRON TRANSPORTER"/>
    <property type="match status" value="1"/>
</dbReference>
<evidence type="ECO:0000256" key="4">
    <source>
        <dbReference type="ARBA" id="ARBA00023136"/>
    </source>
</evidence>
<keyword evidence="3 6" id="KW-1133">Transmembrane helix</keyword>
<dbReference type="AlphaFoldDB" id="A0A6A4YW45"/>
<feature type="transmembrane region" description="Helical" evidence="6">
    <location>
        <begin position="110"/>
        <end position="128"/>
    </location>
</feature>
<accession>A0A6A4YW45</accession>
<evidence type="ECO:0000256" key="3">
    <source>
        <dbReference type="ARBA" id="ARBA00022989"/>
    </source>
</evidence>
<dbReference type="Pfam" id="PF02535">
    <property type="entry name" value="Zip"/>
    <property type="match status" value="1"/>
</dbReference>
<feature type="transmembrane region" description="Helical" evidence="6">
    <location>
        <begin position="42"/>
        <end position="64"/>
    </location>
</feature>
<dbReference type="OrthoDB" id="91983at2759"/>
<dbReference type="GO" id="GO:0005385">
    <property type="term" value="F:zinc ion transmembrane transporter activity"/>
    <property type="evidence" value="ECO:0007669"/>
    <property type="project" value="TreeGrafter"/>
</dbReference>
<feature type="non-terminal residue" evidence="8">
    <location>
        <position position="277"/>
    </location>
</feature>
<feature type="transmembrane region" description="Helical" evidence="6">
    <location>
        <begin position="76"/>
        <end position="98"/>
    </location>
</feature>
<comment type="caution">
    <text evidence="8">The sequence shown here is derived from an EMBL/GenBank/DDBJ whole genome shotgun (WGS) entry which is preliminary data.</text>
</comment>
<feature type="region of interest" description="Disordered" evidence="5">
    <location>
        <begin position="166"/>
        <end position="188"/>
    </location>
</feature>
<keyword evidence="4 6" id="KW-0472">Membrane</keyword>
<feature type="compositionally biased region" description="Basic residues" evidence="5">
    <location>
        <begin position="173"/>
        <end position="183"/>
    </location>
</feature>
<reference evidence="8" key="1">
    <citation type="submission" date="2019-06" db="EMBL/GenBank/DDBJ databases">
        <title>Genomics analysis of Aphanomyces spp. identifies a new class of oomycete effector associated with host adaptation.</title>
        <authorList>
            <person name="Gaulin E."/>
        </authorList>
    </citation>
    <scope>NUCLEOTIDE SEQUENCE</scope>
    <source>
        <strain evidence="8">CBS 578.67</strain>
    </source>
</reference>
<organism evidence="8">
    <name type="scientific">Aphanomyces stellatus</name>
    <dbReference type="NCBI Taxonomy" id="120398"/>
    <lineage>
        <taxon>Eukaryota</taxon>
        <taxon>Sar</taxon>
        <taxon>Stramenopiles</taxon>
        <taxon>Oomycota</taxon>
        <taxon>Saprolegniomycetes</taxon>
        <taxon>Saprolegniales</taxon>
        <taxon>Verrucalvaceae</taxon>
        <taxon>Aphanomyces</taxon>
    </lineage>
</organism>
<evidence type="ECO:0000256" key="6">
    <source>
        <dbReference type="SAM" id="Phobius"/>
    </source>
</evidence>
<keyword evidence="7" id="KW-0732">Signal</keyword>
<evidence type="ECO:0000256" key="2">
    <source>
        <dbReference type="ARBA" id="ARBA00022692"/>
    </source>
</evidence>
<comment type="subcellular location">
    <subcellularLocation>
        <location evidence="1">Membrane</location>
        <topology evidence="1">Multi-pass membrane protein</topology>
    </subcellularLocation>
</comment>